<feature type="region of interest" description="Disordered" evidence="1">
    <location>
        <begin position="37"/>
        <end position="58"/>
    </location>
</feature>
<proteinExistence type="predicted"/>
<sequence>MEAANEAITNTQEFHRQRFRGQLTLASRLNTRQSILGETAERISSQSAGPAGASRTRLTTESRRFHVLIVDSTLPRNTWPWGMESSLPLT</sequence>
<organism evidence="2 3">
    <name type="scientific">Eumeta variegata</name>
    <name type="common">Bagworm moth</name>
    <name type="synonym">Eumeta japonica</name>
    <dbReference type="NCBI Taxonomy" id="151549"/>
    <lineage>
        <taxon>Eukaryota</taxon>
        <taxon>Metazoa</taxon>
        <taxon>Ecdysozoa</taxon>
        <taxon>Arthropoda</taxon>
        <taxon>Hexapoda</taxon>
        <taxon>Insecta</taxon>
        <taxon>Pterygota</taxon>
        <taxon>Neoptera</taxon>
        <taxon>Endopterygota</taxon>
        <taxon>Lepidoptera</taxon>
        <taxon>Glossata</taxon>
        <taxon>Ditrysia</taxon>
        <taxon>Tineoidea</taxon>
        <taxon>Psychidae</taxon>
        <taxon>Oiketicinae</taxon>
        <taxon>Eumeta</taxon>
    </lineage>
</organism>
<feature type="compositionally biased region" description="Polar residues" evidence="1">
    <location>
        <begin position="37"/>
        <end position="48"/>
    </location>
</feature>
<reference evidence="2 3" key="1">
    <citation type="journal article" date="2019" name="Commun. Biol.">
        <title>The bagworm genome reveals a unique fibroin gene that provides high tensile strength.</title>
        <authorList>
            <person name="Kono N."/>
            <person name="Nakamura H."/>
            <person name="Ohtoshi R."/>
            <person name="Tomita M."/>
            <person name="Numata K."/>
            <person name="Arakawa K."/>
        </authorList>
    </citation>
    <scope>NUCLEOTIDE SEQUENCE [LARGE SCALE GENOMIC DNA]</scope>
</reference>
<comment type="caution">
    <text evidence="2">The sequence shown here is derived from an EMBL/GenBank/DDBJ whole genome shotgun (WGS) entry which is preliminary data.</text>
</comment>
<dbReference type="Proteomes" id="UP000299102">
    <property type="component" value="Unassembled WGS sequence"/>
</dbReference>
<keyword evidence="3" id="KW-1185">Reference proteome</keyword>
<accession>A0A4C1YI80</accession>
<dbReference type="EMBL" id="BGZK01001262">
    <property type="protein sequence ID" value="GBP75798.1"/>
    <property type="molecule type" value="Genomic_DNA"/>
</dbReference>
<gene>
    <name evidence="2" type="ORF">EVAR_65430_1</name>
</gene>
<evidence type="ECO:0000313" key="3">
    <source>
        <dbReference type="Proteomes" id="UP000299102"/>
    </source>
</evidence>
<protein>
    <submittedName>
        <fullName evidence="2">Uncharacterized protein</fullName>
    </submittedName>
</protein>
<dbReference type="AlphaFoldDB" id="A0A4C1YI80"/>
<name>A0A4C1YI80_EUMVA</name>
<evidence type="ECO:0000256" key="1">
    <source>
        <dbReference type="SAM" id="MobiDB-lite"/>
    </source>
</evidence>
<evidence type="ECO:0000313" key="2">
    <source>
        <dbReference type="EMBL" id="GBP75798.1"/>
    </source>
</evidence>